<dbReference type="FunFam" id="1.10.287.130:FF:000001">
    <property type="entry name" value="Two-component sensor histidine kinase"/>
    <property type="match status" value="1"/>
</dbReference>
<keyword evidence="8" id="KW-0418">Kinase</keyword>
<dbReference type="Pfam" id="PF00672">
    <property type="entry name" value="HAMP"/>
    <property type="match status" value="1"/>
</dbReference>
<dbReference type="SMART" id="SM00387">
    <property type="entry name" value="HATPase_c"/>
    <property type="match status" value="1"/>
</dbReference>
<evidence type="ECO:0000256" key="5">
    <source>
        <dbReference type="ARBA" id="ARBA00022553"/>
    </source>
</evidence>
<dbReference type="SUPFAM" id="SSF158472">
    <property type="entry name" value="HAMP domain-like"/>
    <property type="match status" value="1"/>
</dbReference>
<proteinExistence type="predicted"/>
<dbReference type="InterPro" id="IPR003661">
    <property type="entry name" value="HisK_dim/P_dom"/>
</dbReference>
<evidence type="ECO:0000313" key="20">
    <source>
        <dbReference type="Proteomes" id="UP001150830"/>
    </source>
</evidence>
<feature type="transmembrane region" description="Helical" evidence="14">
    <location>
        <begin position="176"/>
        <end position="196"/>
    </location>
</feature>
<dbReference type="AlphaFoldDB" id="A0A9X3EFS9"/>
<keyword evidence="4" id="KW-1003">Cell membrane</keyword>
<dbReference type="CDD" id="cd16922">
    <property type="entry name" value="HATPase_EvgS-ArcB-TorS-like"/>
    <property type="match status" value="1"/>
</dbReference>
<evidence type="ECO:0000256" key="9">
    <source>
        <dbReference type="ARBA" id="ARBA00022989"/>
    </source>
</evidence>
<evidence type="ECO:0000256" key="2">
    <source>
        <dbReference type="ARBA" id="ARBA00004651"/>
    </source>
</evidence>
<comment type="catalytic activity">
    <reaction evidence="1">
        <text>ATP + protein L-histidine = ADP + protein N-phospho-L-histidine.</text>
        <dbReference type="EC" id="2.7.13.3"/>
    </reaction>
</comment>
<dbReference type="Gene3D" id="3.30.450.20">
    <property type="entry name" value="PAS domain"/>
    <property type="match status" value="1"/>
</dbReference>
<dbReference type="FunFam" id="3.30.565.10:FF:000010">
    <property type="entry name" value="Sensor histidine kinase RcsC"/>
    <property type="match status" value="1"/>
</dbReference>
<dbReference type="InterPro" id="IPR019247">
    <property type="entry name" value="Histidine_kinase_BarA_N"/>
</dbReference>
<dbReference type="SMART" id="SM00304">
    <property type="entry name" value="HAMP"/>
    <property type="match status" value="1"/>
</dbReference>
<dbReference type="Pfam" id="PF01627">
    <property type="entry name" value="Hpt"/>
    <property type="match status" value="1"/>
</dbReference>
<feature type="coiled-coil region" evidence="13">
    <location>
        <begin position="233"/>
        <end position="275"/>
    </location>
</feature>
<dbReference type="SUPFAM" id="SSF47384">
    <property type="entry name" value="Homodimeric domain of signal transducing histidine kinase"/>
    <property type="match status" value="1"/>
</dbReference>
<dbReference type="PROSITE" id="PS50894">
    <property type="entry name" value="HPT"/>
    <property type="match status" value="1"/>
</dbReference>
<dbReference type="InterPro" id="IPR036097">
    <property type="entry name" value="HisK_dim/P_sf"/>
</dbReference>
<dbReference type="PRINTS" id="PR00344">
    <property type="entry name" value="BCTRLSENSOR"/>
</dbReference>
<feature type="domain" description="HAMP" evidence="17">
    <location>
        <begin position="200"/>
        <end position="252"/>
    </location>
</feature>
<dbReference type="SMART" id="SM00448">
    <property type="entry name" value="REC"/>
    <property type="match status" value="1"/>
</dbReference>
<evidence type="ECO:0000256" key="6">
    <source>
        <dbReference type="ARBA" id="ARBA00022679"/>
    </source>
</evidence>
<dbReference type="EMBL" id="JAPNOA010000029">
    <property type="protein sequence ID" value="MCY0965935.1"/>
    <property type="molecule type" value="Genomic_DNA"/>
</dbReference>
<evidence type="ECO:0000256" key="8">
    <source>
        <dbReference type="ARBA" id="ARBA00022777"/>
    </source>
</evidence>
<feature type="modified residue" description="Phosphohistidine" evidence="11">
    <location>
        <position position="878"/>
    </location>
</feature>
<reference evidence="19" key="1">
    <citation type="submission" date="2022-11" db="EMBL/GenBank/DDBJ databases">
        <title>Parathalassolutuus dongxingensis gen. nov., sp. nov., a novel member of family Oceanospirillaceae isolated from a coastal shrimp pond in Guangxi, China.</title>
        <authorList>
            <person name="Chen H."/>
        </authorList>
    </citation>
    <scope>NUCLEOTIDE SEQUENCE</scope>
    <source>
        <strain evidence="19">G-43</strain>
    </source>
</reference>
<evidence type="ECO:0000256" key="12">
    <source>
        <dbReference type="PROSITE-ProRule" id="PRU00169"/>
    </source>
</evidence>
<name>A0A9X3EFS9_9GAMM</name>
<dbReference type="PROSITE" id="PS50885">
    <property type="entry name" value="HAMP"/>
    <property type="match status" value="1"/>
</dbReference>
<evidence type="ECO:0000256" key="11">
    <source>
        <dbReference type="PROSITE-ProRule" id="PRU00110"/>
    </source>
</evidence>
<keyword evidence="14" id="KW-0472">Membrane</keyword>
<keyword evidence="20" id="KW-1185">Reference proteome</keyword>
<dbReference type="InterPro" id="IPR003660">
    <property type="entry name" value="HAMP_dom"/>
</dbReference>
<dbReference type="Pfam" id="PF09984">
    <property type="entry name" value="sCache_4"/>
    <property type="match status" value="1"/>
</dbReference>
<evidence type="ECO:0000256" key="7">
    <source>
        <dbReference type="ARBA" id="ARBA00022692"/>
    </source>
</evidence>
<comment type="subcellular location">
    <subcellularLocation>
        <location evidence="2">Cell membrane</location>
        <topology evidence="2">Multi-pass membrane protein</topology>
    </subcellularLocation>
</comment>
<feature type="domain" description="HPt" evidence="18">
    <location>
        <begin position="839"/>
        <end position="929"/>
    </location>
</feature>
<dbReference type="Pfam" id="PF02518">
    <property type="entry name" value="HATPase_c"/>
    <property type="match status" value="1"/>
</dbReference>
<sequence>MNNPQLQLRIMLLALLPVLLVSTVLGAFFITERFRDLDDLLDQRALAMAKQLAPVCEYGVMTGNNAILQNIANNMLEEPDVRSVTIMNQDRQALAHSGPRMLNARNADGTLERGQLRLMRAEGSVRVLSPILAQNLVIPDQLSNEFYVEETPAPKILGWAELELSASNTYLKRYQYVSSALGIILVVLLISGYIAYRISRYMVGPIRGIMRALKDLIAGKYETRIHLTGTGELNAIAQTVNTLAAELQRLQTDYQRNIETATRDLQENMDELEVRCSQLSLGKREAQDAIRMKSEFLTNISHEIRTPLSGLRGYIDLLQRTSLNDRQRDCLETMSAAADDLMRMINDLLDLSKLEADKAIFEHNPFNLYDILDDVTSMLTPVAINQRIDLACNIASNVPVNLIGDGLRLKQVLTNLIGNGIKFTRIGGVTVQATQISRNNNQTSIQFAITDTGIGMSETARQRLFQPFAQADASTSREYGGTGLGLIIARALVQHMHGDITVTSTPGTGSCFTFHVTLEVNSEPQEHLTPIPGKRLAVLTSESVSRDHIHNLLAQWQMDCIDCRTIEALYELLDDPASSVDGVILAVDRECLGSTLCQNLSQRLQPHQLPLFTLINSLQHDDMDRLREYGASSVLSRPVNHRRLHQELLKQFIPKDLRQPTNAEITPLTSQSGQHPPTVLTVDDNNANLRLITTLLQDLDVPVLSASSGEEAIRLVREQRVDLVFMDIQMPGMNGLETTRHIRSLPALRHVPVIALTAHAMADERRTLINEGMNDYQTKPISLQQLADCIQRWTGYVATIPTYSKTISGPAVASPIQDDAETAGGIFSASLALKSASGKPAIAADMFSMLLESLPMEIATIREAWENDDLEGVGRAVHKLNGACRYCGVPALRNSLEQAETDLRKRDYQQLPDRLRQLNNDAENLLRWAAENDWLSMINSGK</sequence>
<evidence type="ECO:0000259" key="16">
    <source>
        <dbReference type="PROSITE" id="PS50110"/>
    </source>
</evidence>
<dbReference type="Gene3D" id="1.10.287.130">
    <property type="match status" value="1"/>
</dbReference>
<keyword evidence="5 12" id="KW-0597">Phosphoprotein</keyword>
<dbReference type="InterPro" id="IPR005467">
    <property type="entry name" value="His_kinase_dom"/>
</dbReference>
<dbReference type="EC" id="2.7.13.3" evidence="3"/>
<dbReference type="InterPro" id="IPR008207">
    <property type="entry name" value="Sig_transdc_His_kin_Hpt_dom"/>
</dbReference>
<evidence type="ECO:0000256" key="3">
    <source>
        <dbReference type="ARBA" id="ARBA00012438"/>
    </source>
</evidence>
<evidence type="ECO:0000259" key="18">
    <source>
        <dbReference type="PROSITE" id="PS50894"/>
    </source>
</evidence>
<dbReference type="SUPFAM" id="SSF55874">
    <property type="entry name" value="ATPase domain of HSP90 chaperone/DNA topoisomerase II/histidine kinase"/>
    <property type="match status" value="1"/>
</dbReference>
<evidence type="ECO:0000256" key="4">
    <source>
        <dbReference type="ARBA" id="ARBA00022475"/>
    </source>
</evidence>
<evidence type="ECO:0000313" key="19">
    <source>
        <dbReference type="EMBL" id="MCY0965935.1"/>
    </source>
</evidence>
<dbReference type="InterPro" id="IPR004358">
    <property type="entry name" value="Sig_transdc_His_kin-like_C"/>
</dbReference>
<dbReference type="PANTHER" id="PTHR45339:SF5">
    <property type="entry name" value="HISTIDINE KINASE"/>
    <property type="match status" value="1"/>
</dbReference>
<keyword evidence="9 14" id="KW-1133">Transmembrane helix</keyword>
<dbReference type="InterPro" id="IPR003594">
    <property type="entry name" value="HATPase_dom"/>
</dbReference>
<dbReference type="SUPFAM" id="SSF47226">
    <property type="entry name" value="Histidine-containing phosphotransfer domain, HPT domain"/>
    <property type="match status" value="1"/>
</dbReference>
<dbReference type="PROSITE" id="PS50109">
    <property type="entry name" value="HIS_KIN"/>
    <property type="match status" value="1"/>
</dbReference>
<evidence type="ECO:0000259" key="17">
    <source>
        <dbReference type="PROSITE" id="PS50885"/>
    </source>
</evidence>
<evidence type="ECO:0000256" key="13">
    <source>
        <dbReference type="SAM" id="Coils"/>
    </source>
</evidence>
<dbReference type="SUPFAM" id="SSF103190">
    <property type="entry name" value="Sensory domain-like"/>
    <property type="match status" value="1"/>
</dbReference>
<dbReference type="CDD" id="cd06225">
    <property type="entry name" value="HAMP"/>
    <property type="match status" value="1"/>
</dbReference>
<dbReference type="Pfam" id="PF00072">
    <property type="entry name" value="Response_reg"/>
    <property type="match status" value="1"/>
</dbReference>
<dbReference type="RefSeq" id="WP_283174145.1">
    <property type="nucleotide sequence ID" value="NZ_JAPNOA010000029.1"/>
</dbReference>
<dbReference type="InterPro" id="IPR011006">
    <property type="entry name" value="CheY-like_superfamily"/>
</dbReference>
<dbReference type="SMART" id="SM00073">
    <property type="entry name" value="HPT"/>
    <property type="match status" value="1"/>
</dbReference>
<dbReference type="PROSITE" id="PS50110">
    <property type="entry name" value="RESPONSE_REGULATORY"/>
    <property type="match status" value="1"/>
</dbReference>
<dbReference type="InterPro" id="IPR001789">
    <property type="entry name" value="Sig_transdc_resp-reg_receiver"/>
</dbReference>
<dbReference type="GO" id="GO:0005886">
    <property type="term" value="C:plasma membrane"/>
    <property type="evidence" value="ECO:0007669"/>
    <property type="project" value="UniProtKB-SubCell"/>
</dbReference>
<dbReference type="SMART" id="SM00388">
    <property type="entry name" value="HisKA"/>
    <property type="match status" value="1"/>
</dbReference>
<dbReference type="Gene3D" id="1.20.120.160">
    <property type="entry name" value="HPT domain"/>
    <property type="match status" value="1"/>
</dbReference>
<feature type="domain" description="Histidine kinase" evidence="15">
    <location>
        <begin position="299"/>
        <end position="520"/>
    </location>
</feature>
<dbReference type="Gene3D" id="3.30.565.10">
    <property type="entry name" value="Histidine kinase-like ATPase, C-terminal domain"/>
    <property type="match status" value="1"/>
</dbReference>
<keyword evidence="7 14" id="KW-0812">Transmembrane</keyword>
<evidence type="ECO:0000256" key="1">
    <source>
        <dbReference type="ARBA" id="ARBA00000085"/>
    </source>
</evidence>
<protein>
    <recommendedName>
        <fullName evidence="3">histidine kinase</fullName>
        <ecNumber evidence="3">2.7.13.3</ecNumber>
    </recommendedName>
</protein>
<dbReference type="Proteomes" id="UP001150830">
    <property type="component" value="Unassembled WGS sequence"/>
</dbReference>
<dbReference type="PANTHER" id="PTHR45339">
    <property type="entry name" value="HYBRID SIGNAL TRANSDUCTION HISTIDINE KINASE J"/>
    <property type="match status" value="1"/>
</dbReference>
<evidence type="ECO:0000256" key="14">
    <source>
        <dbReference type="SAM" id="Phobius"/>
    </source>
</evidence>
<dbReference type="Gene3D" id="6.10.340.10">
    <property type="match status" value="1"/>
</dbReference>
<organism evidence="19 20">
    <name type="scientific">Parathalassolituus penaei</name>
    <dbReference type="NCBI Taxonomy" id="2997323"/>
    <lineage>
        <taxon>Bacteria</taxon>
        <taxon>Pseudomonadati</taxon>
        <taxon>Pseudomonadota</taxon>
        <taxon>Gammaproteobacteria</taxon>
        <taxon>Oceanospirillales</taxon>
        <taxon>Oceanospirillaceae</taxon>
        <taxon>Parathalassolituus</taxon>
    </lineage>
</organism>
<dbReference type="InterPro" id="IPR029151">
    <property type="entry name" value="Sensor-like_sf"/>
</dbReference>
<dbReference type="GO" id="GO:0000155">
    <property type="term" value="F:phosphorelay sensor kinase activity"/>
    <property type="evidence" value="ECO:0007669"/>
    <property type="project" value="InterPro"/>
</dbReference>
<dbReference type="CDD" id="cd00082">
    <property type="entry name" value="HisKA"/>
    <property type="match status" value="1"/>
</dbReference>
<dbReference type="Pfam" id="PF00512">
    <property type="entry name" value="HisKA"/>
    <property type="match status" value="1"/>
</dbReference>
<dbReference type="SUPFAM" id="SSF52172">
    <property type="entry name" value="CheY-like"/>
    <property type="match status" value="2"/>
</dbReference>
<dbReference type="InterPro" id="IPR036641">
    <property type="entry name" value="HPT_dom_sf"/>
</dbReference>
<accession>A0A9X3EFS9</accession>
<feature type="modified residue" description="4-aspartylphosphate" evidence="12">
    <location>
        <position position="727"/>
    </location>
</feature>
<gene>
    <name evidence="19" type="ORF">OUO13_12115</name>
</gene>
<keyword evidence="13" id="KW-0175">Coiled coil</keyword>
<dbReference type="CDD" id="cd17546">
    <property type="entry name" value="REC_hyHK_CKI1_RcsC-like"/>
    <property type="match status" value="1"/>
</dbReference>
<keyword evidence="10" id="KW-0902">Two-component regulatory system</keyword>
<feature type="domain" description="Response regulatory" evidence="16">
    <location>
        <begin position="678"/>
        <end position="794"/>
    </location>
</feature>
<dbReference type="Gene3D" id="3.40.50.2300">
    <property type="match status" value="1"/>
</dbReference>
<comment type="caution">
    <text evidence="19">The sequence shown here is derived from an EMBL/GenBank/DDBJ whole genome shotgun (WGS) entry which is preliminary data.</text>
</comment>
<evidence type="ECO:0000259" key="15">
    <source>
        <dbReference type="PROSITE" id="PS50109"/>
    </source>
</evidence>
<keyword evidence="6" id="KW-0808">Transferase</keyword>
<dbReference type="GO" id="GO:0005524">
    <property type="term" value="F:ATP binding"/>
    <property type="evidence" value="ECO:0007669"/>
    <property type="project" value="UniProtKB-KW"/>
</dbReference>
<evidence type="ECO:0000256" key="10">
    <source>
        <dbReference type="ARBA" id="ARBA00023012"/>
    </source>
</evidence>
<dbReference type="InterPro" id="IPR036890">
    <property type="entry name" value="HATPase_C_sf"/>
</dbReference>